<dbReference type="PIRSF" id="PIRSF006404">
    <property type="entry name" value="UCP006404_Pept_M50_CBS"/>
    <property type="match status" value="1"/>
</dbReference>
<keyword evidence="9 14" id="KW-0862">Zinc</keyword>
<keyword evidence="12" id="KW-0129">CBS domain</keyword>
<comment type="subcellular location">
    <subcellularLocation>
        <location evidence="1 14">Cell membrane</location>
        <topology evidence="1 14">Multi-pass membrane protein</topology>
    </subcellularLocation>
</comment>
<evidence type="ECO:0000256" key="5">
    <source>
        <dbReference type="ARBA" id="ARBA00022692"/>
    </source>
</evidence>
<protein>
    <recommendedName>
        <fullName evidence="14">Zinc metalloprotease</fullName>
    </recommendedName>
</protein>
<feature type="transmembrane region" description="Helical" evidence="14">
    <location>
        <begin position="211"/>
        <end position="229"/>
    </location>
</feature>
<evidence type="ECO:0000256" key="8">
    <source>
        <dbReference type="ARBA" id="ARBA00022801"/>
    </source>
</evidence>
<dbReference type="Proteomes" id="UP000768163">
    <property type="component" value="Unassembled WGS sequence"/>
</dbReference>
<keyword evidence="6 14" id="KW-0479">Metal-binding</keyword>
<keyword evidence="13 14" id="KW-0472">Membrane</keyword>
<dbReference type="GO" id="GO:0008237">
    <property type="term" value="F:metallopeptidase activity"/>
    <property type="evidence" value="ECO:0007669"/>
    <property type="project" value="UniProtKB-UniRule"/>
</dbReference>
<dbReference type="InterPro" id="IPR008915">
    <property type="entry name" value="Peptidase_M50"/>
</dbReference>
<dbReference type="EMBL" id="JAACVF010000088">
    <property type="protein sequence ID" value="NCN65123.1"/>
    <property type="molecule type" value="Genomic_DNA"/>
</dbReference>
<keyword evidence="10 14" id="KW-1133">Transmembrane helix</keyword>
<dbReference type="InterPro" id="IPR046342">
    <property type="entry name" value="CBS_dom_sf"/>
</dbReference>
<evidence type="ECO:0000256" key="16">
    <source>
        <dbReference type="PIRSR" id="PIRSR006404-2"/>
    </source>
</evidence>
<dbReference type="PANTHER" id="PTHR39188:SF3">
    <property type="entry name" value="STAGE IV SPORULATION PROTEIN FB"/>
    <property type="match status" value="1"/>
</dbReference>
<evidence type="ECO:0000256" key="7">
    <source>
        <dbReference type="ARBA" id="ARBA00022737"/>
    </source>
</evidence>
<feature type="transmembrane region" description="Helical" evidence="14">
    <location>
        <begin position="38"/>
        <end position="57"/>
    </location>
</feature>
<proteinExistence type="inferred from homology"/>
<dbReference type="SUPFAM" id="SSF54631">
    <property type="entry name" value="CBS-domain pair"/>
    <property type="match status" value="1"/>
</dbReference>
<feature type="transmembrane region" description="Helical" evidence="14">
    <location>
        <begin position="141"/>
        <end position="163"/>
    </location>
</feature>
<gene>
    <name evidence="18" type="ORF">GW910_03500</name>
</gene>
<keyword evidence="5 14" id="KW-0812">Transmembrane</keyword>
<accession>A0A8J7YX28</accession>
<evidence type="ECO:0000256" key="13">
    <source>
        <dbReference type="ARBA" id="ARBA00023136"/>
    </source>
</evidence>
<comment type="cofactor">
    <cofactor evidence="14 16">
        <name>Zn(2+)</name>
        <dbReference type="ChEBI" id="CHEBI:29105"/>
    </cofactor>
    <text evidence="14 16">Binds 1 zinc ion per subunit.</text>
</comment>
<feature type="transmembrane region" description="Helical" evidence="14">
    <location>
        <begin position="7"/>
        <end position="32"/>
    </location>
</feature>
<comment type="similarity">
    <text evidence="2 14">Belongs to the peptidase M50B family.</text>
</comment>
<feature type="domain" description="Peptidase M50" evidence="17">
    <location>
        <begin position="47"/>
        <end position="122"/>
    </location>
</feature>
<feature type="transmembrane region" description="Helical" evidence="14">
    <location>
        <begin position="97"/>
        <end position="121"/>
    </location>
</feature>
<evidence type="ECO:0000256" key="10">
    <source>
        <dbReference type="ARBA" id="ARBA00022989"/>
    </source>
</evidence>
<keyword evidence="11 14" id="KW-0482">Metalloprotease</keyword>
<evidence type="ECO:0000256" key="4">
    <source>
        <dbReference type="ARBA" id="ARBA00022670"/>
    </source>
</evidence>
<keyword evidence="4 14" id="KW-0645">Protease</keyword>
<comment type="caution">
    <text evidence="18">The sequence shown here is derived from an EMBL/GenBank/DDBJ whole genome shotgun (WGS) entry which is preliminary data.</text>
</comment>
<dbReference type="GO" id="GO:0006508">
    <property type="term" value="P:proteolysis"/>
    <property type="evidence" value="ECO:0007669"/>
    <property type="project" value="UniProtKB-KW"/>
</dbReference>
<dbReference type="Gene3D" id="3.10.580.10">
    <property type="entry name" value="CBS-domain"/>
    <property type="match status" value="1"/>
</dbReference>
<keyword evidence="7" id="KW-0677">Repeat</keyword>
<feature type="transmembrane region" description="Helical" evidence="14">
    <location>
        <begin position="184"/>
        <end position="205"/>
    </location>
</feature>
<feature type="binding site" evidence="16">
    <location>
        <position position="58"/>
    </location>
    <ligand>
        <name>Zn(2+)</name>
        <dbReference type="ChEBI" id="CHEBI:29105"/>
        <note>catalytic</note>
    </ligand>
</feature>
<evidence type="ECO:0000256" key="14">
    <source>
        <dbReference type="PIRNR" id="PIRNR006404"/>
    </source>
</evidence>
<keyword evidence="3 14" id="KW-1003">Cell membrane</keyword>
<evidence type="ECO:0000313" key="18">
    <source>
        <dbReference type="EMBL" id="NCN65123.1"/>
    </source>
</evidence>
<dbReference type="InterPro" id="IPR016483">
    <property type="entry name" value="UCP006404_Pept_M50_CBS"/>
</dbReference>
<reference evidence="18" key="1">
    <citation type="submission" date="2019-11" db="EMBL/GenBank/DDBJ databases">
        <title>Lipid analysis of CO2-rich subsurface aquifers suggests an autotrophy-based deep biosphere with lysolipids enriched in CPR bacteria.</title>
        <authorList>
            <person name="Probst A.J."/>
            <person name="Elling F.J."/>
            <person name="Castelle C.J."/>
            <person name="Zhu Q."/>
            <person name="Elvert M."/>
            <person name="Birarda G."/>
            <person name="Holman H.-Y."/>
            <person name="Lane K.R."/>
            <person name="Ladd B."/>
            <person name="Ryan M.C."/>
            <person name="Woyke T."/>
            <person name="Hinrichs K.-U."/>
            <person name="Banfield J.F."/>
        </authorList>
    </citation>
    <scope>NUCLEOTIDE SEQUENCE</scope>
    <source>
        <strain evidence="18">CG_2015-01_33_1645</strain>
    </source>
</reference>
<evidence type="ECO:0000256" key="3">
    <source>
        <dbReference type="ARBA" id="ARBA00022475"/>
    </source>
</evidence>
<feature type="domain" description="Peptidase M50" evidence="17">
    <location>
        <begin position="143"/>
        <end position="201"/>
    </location>
</feature>
<dbReference type="GO" id="GO:0046872">
    <property type="term" value="F:metal ion binding"/>
    <property type="evidence" value="ECO:0007669"/>
    <property type="project" value="UniProtKB-UniRule"/>
</dbReference>
<feature type="active site" evidence="15">
    <location>
        <position position="59"/>
    </location>
</feature>
<evidence type="ECO:0000256" key="15">
    <source>
        <dbReference type="PIRSR" id="PIRSR006404-1"/>
    </source>
</evidence>
<evidence type="ECO:0000256" key="11">
    <source>
        <dbReference type="ARBA" id="ARBA00023049"/>
    </source>
</evidence>
<feature type="binding site" evidence="16">
    <location>
        <position position="62"/>
    </location>
    <ligand>
        <name>Zn(2+)</name>
        <dbReference type="ChEBI" id="CHEBI:29105"/>
        <note>catalytic</note>
    </ligand>
</feature>
<evidence type="ECO:0000259" key="17">
    <source>
        <dbReference type="Pfam" id="PF02163"/>
    </source>
</evidence>
<evidence type="ECO:0000256" key="1">
    <source>
        <dbReference type="ARBA" id="ARBA00004651"/>
    </source>
</evidence>
<name>A0A8J7YX28_9ARCH</name>
<evidence type="ECO:0000256" key="6">
    <source>
        <dbReference type="ARBA" id="ARBA00022723"/>
    </source>
</evidence>
<evidence type="ECO:0000256" key="9">
    <source>
        <dbReference type="ARBA" id="ARBA00022833"/>
    </source>
</evidence>
<evidence type="ECO:0000256" key="12">
    <source>
        <dbReference type="ARBA" id="ARBA00023122"/>
    </source>
</evidence>
<evidence type="ECO:0000313" key="19">
    <source>
        <dbReference type="Proteomes" id="UP000768163"/>
    </source>
</evidence>
<keyword evidence="8 14" id="KW-0378">Hydrolase</keyword>
<sequence>MKSSVKIFEIFGISVKLHISFLIFMLFLFMLFVFLNGLIAGIVSVFLFFILFSIVLLHELSHSLVAIEFGFKVRSITLLPLGGAADIEMDENPKAELLMAFAGPLFNILFAWICLILLMFLTPNWNHYLNIFASNFLLDGFGFLGWLIWINFMLAAFNLLPAFPMDGGRILRAFLALFMNYLKATKISLTIAKILFSLMMLAGLFLTLKGYGMNGMLLVFIAMFLFVVGEGEVRWTEAREKFKGMKNRDIAVQLQEIDGNLTINDAINLSSFAYSHPLFFVVTMNGKTEGVIKINEIMNKISTGKISYNSFVYEVINKNVAFVEADDLVTKSFGKILSAELCIVRENGIVIGYVTRDMISTHIY</sequence>
<evidence type="ECO:0000256" key="2">
    <source>
        <dbReference type="ARBA" id="ARBA00007931"/>
    </source>
</evidence>
<organism evidence="18 19">
    <name type="scientific">Candidatus Altarchaeum hamiconexum</name>
    <dbReference type="NCBI Taxonomy" id="1803513"/>
    <lineage>
        <taxon>Archaea</taxon>
        <taxon>Candidatus Altarchaeota</taxon>
        <taxon>Candidatus Altiarchaeia</taxon>
        <taxon>Candidatus Altarchaeales</taxon>
        <taxon>Candidatus Altarchaeaceae</taxon>
        <taxon>Candidatus Altarchaeum</taxon>
    </lineage>
</organism>
<dbReference type="AlphaFoldDB" id="A0A8J7YX28"/>
<dbReference type="Pfam" id="PF02163">
    <property type="entry name" value="Peptidase_M50"/>
    <property type="match status" value="2"/>
</dbReference>
<dbReference type="GO" id="GO:0005886">
    <property type="term" value="C:plasma membrane"/>
    <property type="evidence" value="ECO:0007669"/>
    <property type="project" value="UniProtKB-SubCell"/>
</dbReference>
<feature type="binding site" evidence="16">
    <location>
        <position position="166"/>
    </location>
    <ligand>
        <name>Zn(2+)</name>
        <dbReference type="ChEBI" id="CHEBI:29105"/>
        <note>catalytic</note>
    </ligand>
</feature>
<dbReference type="PANTHER" id="PTHR39188">
    <property type="entry name" value="MEMBRANE-ASSOCIATED ZINC METALLOPROTEASE M50B"/>
    <property type="match status" value="1"/>
</dbReference>